<dbReference type="Proteomes" id="UP000287394">
    <property type="component" value="Chromosome"/>
</dbReference>
<dbReference type="NCBIfam" id="NF037970">
    <property type="entry name" value="vanZ_1"/>
    <property type="match status" value="1"/>
</dbReference>
<proteinExistence type="predicted"/>
<keyword evidence="3" id="KW-1185">Reference proteome</keyword>
<organism evidence="2 3">
    <name type="scientific">Capsulimonas corticalis</name>
    <dbReference type="NCBI Taxonomy" id="2219043"/>
    <lineage>
        <taxon>Bacteria</taxon>
        <taxon>Bacillati</taxon>
        <taxon>Armatimonadota</taxon>
        <taxon>Armatimonadia</taxon>
        <taxon>Capsulimonadales</taxon>
        <taxon>Capsulimonadaceae</taxon>
        <taxon>Capsulimonas</taxon>
    </lineage>
</organism>
<dbReference type="RefSeq" id="WP_119320473.1">
    <property type="nucleotide sequence ID" value="NZ_AP025739.1"/>
</dbReference>
<dbReference type="OrthoDB" id="291892at2"/>
<feature type="domain" description="VanZ-like" evidence="1">
    <location>
        <begin position="12"/>
        <end position="139"/>
    </location>
</feature>
<evidence type="ECO:0000313" key="3">
    <source>
        <dbReference type="Proteomes" id="UP000287394"/>
    </source>
</evidence>
<sequence>MEQKDQKRPPVWLLAAWASLIFFTSCFFISIDVWIAFIKRIVPIPAVQGLFALFWYHWGFYVVKGWHATEYAVLASLLFLTLRRRITRISALALSLVLAAAFAASDEWHQTFVPYRDGCLRDVLIDTSGATLALIVWAVKTRRG</sequence>
<name>A0A402CSV9_9BACT</name>
<dbReference type="KEGG" id="ccot:CCAX7_30010"/>
<evidence type="ECO:0000313" key="2">
    <source>
        <dbReference type="EMBL" id="BDI30950.1"/>
    </source>
</evidence>
<protein>
    <recommendedName>
        <fullName evidence="1">VanZ-like domain-containing protein</fullName>
    </recommendedName>
</protein>
<gene>
    <name evidence="2" type="ORF">CCAX7_30010</name>
</gene>
<dbReference type="AlphaFoldDB" id="A0A402CSV9"/>
<dbReference type="Pfam" id="PF04892">
    <property type="entry name" value="VanZ"/>
    <property type="match status" value="1"/>
</dbReference>
<dbReference type="PROSITE" id="PS51257">
    <property type="entry name" value="PROKAR_LIPOPROTEIN"/>
    <property type="match status" value="1"/>
</dbReference>
<accession>A0A402CSV9</accession>
<reference evidence="2 3" key="1">
    <citation type="journal article" date="2019" name="Int. J. Syst. Evol. Microbiol.">
        <title>Capsulimonas corticalis gen. nov., sp. nov., an aerobic capsulated bacterium, of a novel bacterial order, Capsulimonadales ord. nov., of the class Armatimonadia of the phylum Armatimonadetes.</title>
        <authorList>
            <person name="Li J."/>
            <person name="Kudo C."/>
            <person name="Tonouchi A."/>
        </authorList>
    </citation>
    <scope>NUCLEOTIDE SEQUENCE [LARGE SCALE GENOMIC DNA]</scope>
    <source>
        <strain evidence="2 3">AX-7</strain>
    </source>
</reference>
<evidence type="ECO:0000259" key="1">
    <source>
        <dbReference type="Pfam" id="PF04892"/>
    </source>
</evidence>
<dbReference type="EMBL" id="AP025739">
    <property type="protein sequence ID" value="BDI30950.1"/>
    <property type="molecule type" value="Genomic_DNA"/>
</dbReference>
<dbReference type="InterPro" id="IPR006976">
    <property type="entry name" value="VanZ-like"/>
</dbReference>